<feature type="region of interest" description="Disordered" evidence="1">
    <location>
        <begin position="211"/>
        <end position="232"/>
    </location>
</feature>
<protein>
    <submittedName>
        <fullName evidence="2">Uncharacterized protein</fullName>
    </submittedName>
</protein>
<accession>A0A853CCV8</accession>
<dbReference type="AlphaFoldDB" id="A0A853CCV8"/>
<keyword evidence="3" id="KW-1185">Reference proteome</keyword>
<sequence>MAGCPVETDLSAAGWIAAALAPPEPPTLASLVPPVFEAYGRVLHPAIRYDGDDDVEVPWSAVAALNDRTAHRQMQWPAITGSWDFVGEDDQPELWNDSPAEGHLLAPVAARLAAVLAAHTADPGDCWFGAWTDDADSTALHLGRRAFRLVRGPVALAAANFAAEPAEQGPSLWFPADRAWCVVTDIDLMSTYVGGSAAAVRAVLDDDGLDAWPAEPGDAVTPDSDRVNPPPD</sequence>
<evidence type="ECO:0000313" key="3">
    <source>
        <dbReference type="Proteomes" id="UP000541969"/>
    </source>
</evidence>
<reference evidence="2 3" key="1">
    <citation type="submission" date="2020-07" db="EMBL/GenBank/DDBJ databases">
        <title>Sequencing the genomes of 1000 actinobacteria strains.</title>
        <authorList>
            <person name="Klenk H.-P."/>
        </authorList>
    </citation>
    <scope>NUCLEOTIDE SEQUENCE [LARGE SCALE GENOMIC DNA]</scope>
    <source>
        <strain evidence="2 3">DSM 104001</strain>
    </source>
</reference>
<name>A0A853CCV8_9ACTN</name>
<comment type="caution">
    <text evidence="2">The sequence shown here is derived from an EMBL/GenBank/DDBJ whole genome shotgun (WGS) entry which is preliminary data.</text>
</comment>
<evidence type="ECO:0000256" key="1">
    <source>
        <dbReference type="SAM" id="MobiDB-lite"/>
    </source>
</evidence>
<proteinExistence type="predicted"/>
<organism evidence="2 3">
    <name type="scientific">Petropleomorpha daqingensis</name>
    <dbReference type="NCBI Taxonomy" id="2026353"/>
    <lineage>
        <taxon>Bacteria</taxon>
        <taxon>Bacillati</taxon>
        <taxon>Actinomycetota</taxon>
        <taxon>Actinomycetes</taxon>
        <taxon>Geodermatophilales</taxon>
        <taxon>Geodermatophilaceae</taxon>
        <taxon>Petropleomorpha</taxon>
    </lineage>
</organism>
<gene>
    <name evidence="2" type="ORF">GGQ55_001217</name>
</gene>
<dbReference type="EMBL" id="JACBZT010000001">
    <property type="protein sequence ID" value="NYJ04939.1"/>
    <property type="molecule type" value="Genomic_DNA"/>
</dbReference>
<evidence type="ECO:0000313" key="2">
    <source>
        <dbReference type="EMBL" id="NYJ04939.1"/>
    </source>
</evidence>
<dbReference type="Proteomes" id="UP000541969">
    <property type="component" value="Unassembled WGS sequence"/>
</dbReference>
<dbReference type="RefSeq" id="WP_218859181.1">
    <property type="nucleotide sequence ID" value="NZ_JACBZT010000001.1"/>
</dbReference>